<dbReference type="InterPro" id="IPR009057">
    <property type="entry name" value="Homeodomain-like_sf"/>
</dbReference>
<dbReference type="KEGG" id="obj:EIO64_17385"/>
<dbReference type="InterPro" id="IPR050204">
    <property type="entry name" value="AraC_XylS_family_regulators"/>
</dbReference>
<reference evidence="6" key="1">
    <citation type="submission" date="2018-12" db="EMBL/GenBank/DDBJ databases">
        <title>Dusodibacter welbiota gen. nov., sp. nov., isolated from human faeces and emended description of the Oscillibacter genus.</title>
        <authorList>
            <person name="Le Roy T."/>
            <person name="Van der Smissen P."/>
            <person name="Delzenne N."/>
            <person name="Muccioli G."/>
            <person name="Collet J.F."/>
            <person name="Cani P.D."/>
        </authorList>
    </citation>
    <scope>NUCLEOTIDE SEQUENCE [LARGE SCALE GENOMIC DNA]</scope>
    <source>
        <strain evidence="6">J115</strain>
    </source>
</reference>
<feature type="domain" description="HTH araC/xylS-type" evidence="4">
    <location>
        <begin position="168"/>
        <end position="265"/>
    </location>
</feature>
<dbReference type="Proteomes" id="UP000298642">
    <property type="component" value="Chromosome"/>
</dbReference>
<dbReference type="Pfam" id="PF02311">
    <property type="entry name" value="AraC_binding"/>
    <property type="match status" value="1"/>
</dbReference>
<evidence type="ECO:0000256" key="2">
    <source>
        <dbReference type="ARBA" id="ARBA00023125"/>
    </source>
</evidence>
<dbReference type="PANTHER" id="PTHR46796">
    <property type="entry name" value="HTH-TYPE TRANSCRIPTIONAL ACTIVATOR RHAS-RELATED"/>
    <property type="match status" value="1"/>
</dbReference>
<protein>
    <submittedName>
        <fullName evidence="5">AraC family transcriptional regulator</fullName>
    </submittedName>
</protein>
<gene>
    <name evidence="5" type="ORF">EIO64_17385</name>
</gene>
<dbReference type="InterPro" id="IPR003313">
    <property type="entry name" value="AraC-bd"/>
</dbReference>
<dbReference type="Pfam" id="PF12833">
    <property type="entry name" value="HTH_18"/>
    <property type="match status" value="1"/>
</dbReference>
<dbReference type="InterPro" id="IPR037923">
    <property type="entry name" value="HTH-like"/>
</dbReference>
<organism evidence="5 6">
    <name type="scientific">Dysosmobacter welbionis</name>
    <dbReference type="NCBI Taxonomy" id="2093857"/>
    <lineage>
        <taxon>Bacteria</taxon>
        <taxon>Bacillati</taxon>
        <taxon>Bacillota</taxon>
        <taxon>Clostridia</taxon>
        <taxon>Eubacteriales</taxon>
        <taxon>Oscillospiraceae</taxon>
        <taxon>Dysosmobacter</taxon>
    </lineage>
</organism>
<dbReference type="EMBL" id="CP034413">
    <property type="protein sequence ID" value="QCI60762.1"/>
    <property type="molecule type" value="Genomic_DNA"/>
</dbReference>
<evidence type="ECO:0000259" key="4">
    <source>
        <dbReference type="PROSITE" id="PS01124"/>
    </source>
</evidence>
<dbReference type="Gene3D" id="2.60.120.10">
    <property type="entry name" value="Jelly Rolls"/>
    <property type="match status" value="1"/>
</dbReference>
<keyword evidence="2" id="KW-0238">DNA-binding</keyword>
<dbReference type="PANTHER" id="PTHR46796:SF2">
    <property type="entry name" value="TRANSCRIPTIONAL REGULATORY PROTEIN"/>
    <property type="match status" value="1"/>
</dbReference>
<keyword evidence="1" id="KW-0805">Transcription regulation</keyword>
<dbReference type="PROSITE" id="PS01124">
    <property type="entry name" value="HTH_ARAC_FAMILY_2"/>
    <property type="match status" value="1"/>
</dbReference>
<evidence type="ECO:0000256" key="3">
    <source>
        <dbReference type="ARBA" id="ARBA00023163"/>
    </source>
</evidence>
<evidence type="ECO:0000313" key="6">
    <source>
        <dbReference type="Proteomes" id="UP000298642"/>
    </source>
</evidence>
<dbReference type="Gene3D" id="1.10.10.60">
    <property type="entry name" value="Homeodomain-like"/>
    <property type="match status" value="1"/>
</dbReference>
<dbReference type="InterPro" id="IPR014710">
    <property type="entry name" value="RmlC-like_jellyroll"/>
</dbReference>
<accession>A0A4D7B2W8</accession>
<evidence type="ECO:0000313" key="5">
    <source>
        <dbReference type="EMBL" id="QCI60762.1"/>
    </source>
</evidence>
<dbReference type="SUPFAM" id="SSF46689">
    <property type="entry name" value="Homeodomain-like"/>
    <property type="match status" value="2"/>
</dbReference>
<proteinExistence type="predicted"/>
<keyword evidence="3" id="KW-0804">Transcription</keyword>
<dbReference type="GO" id="GO:0003700">
    <property type="term" value="F:DNA-binding transcription factor activity"/>
    <property type="evidence" value="ECO:0007669"/>
    <property type="project" value="InterPro"/>
</dbReference>
<dbReference type="GO" id="GO:0043565">
    <property type="term" value="F:sequence-specific DNA binding"/>
    <property type="evidence" value="ECO:0007669"/>
    <property type="project" value="InterPro"/>
</dbReference>
<keyword evidence="6" id="KW-1185">Reference proteome</keyword>
<dbReference type="RefSeq" id="WP_021749461.1">
    <property type="nucleotide sequence ID" value="NZ_CP034413.3"/>
</dbReference>
<name>A0A4D7B2W8_9FIRM</name>
<dbReference type="AlphaFoldDB" id="A0A4D7B2W8"/>
<evidence type="ECO:0000256" key="1">
    <source>
        <dbReference type="ARBA" id="ARBA00023015"/>
    </source>
</evidence>
<dbReference type="SMART" id="SM00342">
    <property type="entry name" value="HTH_ARAC"/>
    <property type="match status" value="1"/>
</dbReference>
<dbReference type="InterPro" id="IPR018060">
    <property type="entry name" value="HTH_AraC"/>
</dbReference>
<dbReference type="SUPFAM" id="SSF51215">
    <property type="entry name" value="Regulatory protein AraC"/>
    <property type="match status" value="1"/>
</dbReference>
<sequence>MRQAARTARYDQALGLEAYSLRAVDRPFPSHFHDHYVIGVVERGTRTLTCGRQRQVIGPGDVLLFNPGDSHACIQADGSLDYRGLNIPRSTMLALAEEIMGSRAMPGFSVAVVRDGELAGRLRALHRAVLGEEPELRREEALLLAWGLLLPGYAGMVETVSACRVEVERTCAFIRSHYARHITLEELSLQAGLSKSALVRAFAKAKGVTPYRYLMAVRISEARRLLERGVSSAEAAVETGFSDQSHFTNYFTAFTGLTPGACRELFRQEWERG</sequence>